<accession>A0A7W8SGU2</accession>
<dbReference type="InterPro" id="IPR036983">
    <property type="entry name" value="AIM24_sf"/>
</dbReference>
<dbReference type="PANTHER" id="PTHR38074">
    <property type="entry name" value="ALTERED INHERITANCE OF MITOCHONDRIA PROTEIN 24, MITOCHONDRIAL"/>
    <property type="match status" value="1"/>
</dbReference>
<organism evidence="1 2">
    <name type="scientific">Cellulomonas hominis</name>
    <dbReference type="NCBI Taxonomy" id="156981"/>
    <lineage>
        <taxon>Bacteria</taxon>
        <taxon>Bacillati</taxon>
        <taxon>Actinomycetota</taxon>
        <taxon>Actinomycetes</taxon>
        <taxon>Micrococcales</taxon>
        <taxon>Cellulomonadaceae</taxon>
        <taxon>Cellulomonas</taxon>
    </lineage>
</organism>
<dbReference type="PANTHER" id="PTHR38074:SF1">
    <property type="entry name" value="ALTERED INHERITANCE OF MITOCHONDRIA PROTEIN 24, MITOCHONDRIAL"/>
    <property type="match status" value="1"/>
</dbReference>
<evidence type="ECO:0000313" key="2">
    <source>
        <dbReference type="Proteomes" id="UP000564629"/>
    </source>
</evidence>
<gene>
    <name evidence="1" type="ORF">HNR08_002541</name>
</gene>
<evidence type="ECO:0000313" key="1">
    <source>
        <dbReference type="EMBL" id="MBB5473805.1"/>
    </source>
</evidence>
<comment type="caution">
    <text evidence="1">The sequence shown here is derived from an EMBL/GenBank/DDBJ whole genome shotgun (WGS) entry which is preliminary data.</text>
</comment>
<dbReference type="EMBL" id="JACHDN010000001">
    <property type="protein sequence ID" value="MBB5473805.1"/>
    <property type="molecule type" value="Genomic_DNA"/>
</dbReference>
<name>A0A7W8SGU2_9CELL</name>
<proteinExistence type="predicted"/>
<dbReference type="SUPFAM" id="SSF51219">
    <property type="entry name" value="TRAP-like"/>
    <property type="match status" value="1"/>
</dbReference>
<dbReference type="AlphaFoldDB" id="A0A7W8SGU2"/>
<dbReference type="Gene3D" id="3.60.160.10">
    <property type="entry name" value="Mitochondrial biogenesis AIM24"/>
    <property type="match status" value="1"/>
</dbReference>
<protein>
    <submittedName>
        <fullName evidence="1">Uncharacterized protein (AIM24 family)</fullName>
    </submittedName>
</protein>
<reference evidence="1 2" key="1">
    <citation type="submission" date="2020-08" db="EMBL/GenBank/DDBJ databases">
        <title>Sequencing the genomes of 1000 actinobacteria strains.</title>
        <authorList>
            <person name="Klenk H.-P."/>
        </authorList>
    </citation>
    <scope>NUCLEOTIDE SEQUENCE [LARGE SCALE GENOMIC DNA]</scope>
    <source>
        <strain evidence="1 2">DSM 9581</strain>
    </source>
</reference>
<dbReference type="InterPro" id="IPR016031">
    <property type="entry name" value="Trp_RNA-bd_attenuator-like_dom"/>
</dbReference>
<dbReference type="InterPro" id="IPR002838">
    <property type="entry name" value="AIM24"/>
</dbReference>
<dbReference type="Proteomes" id="UP000564629">
    <property type="component" value="Unassembled WGS sequence"/>
</dbReference>
<dbReference type="Pfam" id="PF01987">
    <property type="entry name" value="AIM24"/>
    <property type="match status" value="1"/>
</dbReference>
<sequence>MRSPLFDQANAEVQSADRYALQSTKMLKVTLGPDVLAAKGAMVAHQGQVQFHHESSGSLARFVKRAVSADDQALMRVSGPGEVFFARSAEHVFLLQLEGDAISVGGSSLLAFDAELHWDIHRTKGAGMMTGGFFNTLVQGNGTVALTSHGQPMILDCSQQPTYVDPNAAVCWSANLTPGVVSSMNMSSMLRGGSGEAFQYAFHGPGFVVVQPSEGFPMVTG</sequence>
<dbReference type="RefSeq" id="WP_168431476.1">
    <property type="nucleotide sequence ID" value="NZ_JAAXOZ010000090.1"/>
</dbReference>